<evidence type="ECO:0000313" key="1">
    <source>
        <dbReference type="EMBL" id="KKK87178.1"/>
    </source>
</evidence>
<sequence>MSRVLKDWITRYLDFVENTEPSLLYKEWTAISVVAAALQRKCYLPWGHLTFYPNMYIVLVGPPGSRKNTAMDTGHNFLRDANIKLAADAVTRAGLVQELDAAQHAELSDKGLKVHASLTVFSEELSVFFGYDERQMVAVF</sequence>
<dbReference type="AlphaFoldDB" id="A0A0F8Z0K0"/>
<accession>A0A0F8Z0K0</accession>
<reference evidence="1" key="1">
    <citation type="journal article" date="2015" name="Nature">
        <title>Complex archaea that bridge the gap between prokaryotes and eukaryotes.</title>
        <authorList>
            <person name="Spang A."/>
            <person name="Saw J.H."/>
            <person name="Jorgensen S.L."/>
            <person name="Zaremba-Niedzwiedzka K."/>
            <person name="Martijn J."/>
            <person name="Lind A.E."/>
            <person name="van Eijk R."/>
            <person name="Schleper C."/>
            <person name="Guy L."/>
            <person name="Ettema T.J."/>
        </authorList>
    </citation>
    <scope>NUCLEOTIDE SEQUENCE</scope>
</reference>
<organism evidence="1">
    <name type="scientific">marine sediment metagenome</name>
    <dbReference type="NCBI Taxonomy" id="412755"/>
    <lineage>
        <taxon>unclassified sequences</taxon>
        <taxon>metagenomes</taxon>
        <taxon>ecological metagenomes</taxon>
    </lineage>
</organism>
<gene>
    <name evidence="1" type="ORF">LCGC14_2755840</name>
</gene>
<protein>
    <submittedName>
        <fullName evidence="1">Uncharacterized protein</fullName>
    </submittedName>
</protein>
<proteinExistence type="predicted"/>
<name>A0A0F8Z0K0_9ZZZZ</name>
<dbReference type="EMBL" id="LAZR01050518">
    <property type="protein sequence ID" value="KKK87178.1"/>
    <property type="molecule type" value="Genomic_DNA"/>
</dbReference>
<comment type="caution">
    <text evidence="1">The sequence shown here is derived from an EMBL/GenBank/DDBJ whole genome shotgun (WGS) entry which is preliminary data.</text>
</comment>